<keyword evidence="5" id="KW-0677">Repeat</keyword>
<dbReference type="FunFam" id="3.30.160.60:FF:000100">
    <property type="entry name" value="Zinc finger 45-like"/>
    <property type="match status" value="1"/>
</dbReference>
<dbReference type="OrthoDB" id="10027876at2759"/>
<evidence type="ECO:0000256" key="11">
    <source>
        <dbReference type="SAM" id="MobiDB-lite"/>
    </source>
</evidence>
<dbReference type="SUPFAM" id="SSF57667">
    <property type="entry name" value="beta-beta-alpha zinc fingers"/>
    <property type="match status" value="1"/>
</dbReference>
<keyword evidence="8" id="KW-0238">DNA-binding</keyword>
<reference evidence="14" key="1">
    <citation type="journal article" date="2017" name="Nat. Commun.">
        <title>The North American bullfrog draft genome provides insight into hormonal regulation of long noncoding RNA.</title>
        <authorList>
            <person name="Hammond S.A."/>
            <person name="Warren R.L."/>
            <person name="Vandervalk B.P."/>
            <person name="Kucuk E."/>
            <person name="Khan H."/>
            <person name="Gibb E.A."/>
            <person name="Pandoh P."/>
            <person name="Kirk H."/>
            <person name="Zhao Y."/>
            <person name="Jones M."/>
            <person name="Mungall A.J."/>
            <person name="Coope R."/>
            <person name="Pleasance S."/>
            <person name="Moore R.A."/>
            <person name="Holt R.A."/>
            <person name="Round J.M."/>
            <person name="Ohora S."/>
            <person name="Walle B.V."/>
            <person name="Veldhoen N."/>
            <person name="Helbing C.C."/>
            <person name="Birol I."/>
        </authorList>
    </citation>
    <scope>NUCLEOTIDE SEQUENCE [LARGE SCALE GENOMIC DNA]</scope>
</reference>
<evidence type="ECO:0000313" key="13">
    <source>
        <dbReference type="EMBL" id="PIO14974.1"/>
    </source>
</evidence>
<dbReference type="PANTHER" id="PTHR24384:SF241">
    <property type="entry name" value="OOCYTE ZINC FINGER PROTEIN XLCOF6-LIKE"/>
    <property type="match status" value="1"/>
</dbReference>
<dbReference type="GO" id="GO:0000981">
    <property type="term" value="F:DNA-binding transcription factor activity, RNA polymerase II-specific"/>
    <property type="evidence" value="ECO:0007669"/>
    <property type="project" value="TreeGrafter"/>
</dbReference>
<dbReference type="GO" id="GO:0008270">
    <property type="term" value="F:zinc ion binding"/>
    <property type="evidence" value="ECO:0007669"/>
    <property type="project" value="UniProtKB-KW"/>
</dbReference>
<comment type="similarity">
    <text evidence="3">Belongs to the krueppel C2H2-type zinc-finger protein family.</text>
</comment>
<dbReference type="InterPro" id="IPR036236">
    <property type="entry name" value="Znf_C2H2_sf"/>
</dbReference>
<evidence type="ECO:0000256" key="9">
    <source>
        <dbReference type="ARBA" id="ARBA00023242"/>
    </source>
</evidence>
<evidence type="ECO:0000256" key="10">
    <source>
        <dbReference type="PROSITE-ProRule" id="PRU00042"/>
    </source>
</evidence>
<evidence type="ECO:0000256" key="8">
    <source>
        <dbReference type="ARBA" id="ARBA00023125"/>
    </source>
</evidence>
<proteinExistence type="inferred from homology"/>
<dbReference type="GO" id="GO:0005634">
    <property type="term" value="C:nucleus"/>
    <property type="evidence" value="ECO:0007669"/>
    <property type="project" value="UniProtKB-SubCell"/>
</dbReference>
<comment type="subcellular location">
    <subcellularLocation>
        <location evidence="2">Nucleus</location>
    </subcellularLocation>
</comment>
<dbReference type="InterPro" id="IPR013087">
    <property type="entry name" value="Znf_C2H2_type"/>
</dbReference>
<evidence type="ECO:0000256" key="1">
    <source>
        <dbReference type="ARBA" id="ARBA00003767"/>
    </source>
</evidence>
<dbReference type="Proteomes" id="UP000228934">
    <property type="component" value="Unassembled WGS sequence"/>
</dbReference>
<keyword evidence="7" id="KW-0862">Zinc</keyword>
<dbReference type="Pfam" id="PF00096">
    <property type="entry name" value="zf-C2H2"/>
    <property type="match status" value="1"/>
</dbReference>
<feature type="domain" description="C2H2-type" evidence="12">
    <location>
        <begin position="94"/>
        <end position="117"/>
    </location>
</feature>
<dbReference type="Gene3D" id="3.30.160.60">
    <property type="entry name" value="Classic Zinc Finger"/>
    <property type="match status" value="1"/>
</dbReference>
<evidence type="ECO:0000256" key="2">
    <source>
        <dbReference type="ARBA" id="ARBA00004123"/>
    </source>
</evidence>
<dbReference type="PROSITE" id="PS00028">
    <property type="entry name" value="ZINC_FINGER_C2H2_1"/>
    <property type="match status" value="1"/>
</dbReference>
<dbReference type="PANTHER" id="PTHR24384">
    <property type="entry name" value="FINGER PUTATIVE TRANSCRIPTION FACTOR FAMILY-RELATED"/>
    <property type="match status" value="1"/>
</dbReference>
<keyword evidence="14" id="KW-1185">Reference proteome</keyword>
<evidence type="ECO:0000313" key="14">
    <source>
        <dbReference type="Proteomes" id="UP000228934"/>
    </source>
</evidence>
<name>A0A2G9QHA0_AQUCT</name>
<evidence type="ECO:0000259" key="12">
    <source>
        <dbReference type="PROSITE" id="PS50157"/>
    </source>
</evidence>
<dbReference type="AlphaFoldDB" id="A0A2G9QHA0"/>
<comment type="function">
    <text evidence="1">May be involved in transcriptional regulation.</text>
</comment>
<feature type="non-terminal residue" evidence="13">
    <location>
        <position position="253"/>
    </location>
</feature>
<evidence type="ECO:0000256" key="7">
    <source>
        <dbReference type="ARBA" id="ARBA00022833"/>
    </source>
</evidence>
<evidence type="ECO:0000256" key="6">
    <source>
        <dbReference type="ARBA" id="ARBA00022771"/>
    </source>
</evidence>
<feature type="region of interest" description="Disordered" evidence="11">
    <location>
        <begin position="42"/>
        <end position="86"/>
    </location>
</feature>
<evidence type="ECO:0000256" key="3">
    <source>
        <dbReference type="ARBA" id="ARBA00006991"/>
    </source>
</evidence>
<keyword evidence="4" id="KW-0479">Metal-binding</keyword>
<keyword evidence="9" id="KW-0539">Nucleus</keyword>
<dbReference type="EMBL" id="KV994753">
    <property type="protein sequence ID" value="PIO14974.1"/>
    <property type="molecule type" value="Genomic_DNA"/>
</dbReference>
<keyword evidence="6 10" id="KW-0863">Zinc-finger</keyword>
<feature type="compositionally biased region" description="Polar residues" evidence="11">
    <location>
        <begin position="42"/>
        <end position="80"/>
    </location>
</feature>
<dbReference type="PROSITE" id="PS50157">
    <property type="entry name" value="ZINC_FINGER_C2H2_2"/>
    <property type="match status" value="1"/>
</dbReference>
<sequence length="253" mass="28660">MKGGRYVGNISEGHFILPVNCKSEENFTENIHPSPYYLETSMDPSYSEKSSPPSHTMNTDISLRSSSANTSTDLSNLRESSSSHDGIHTAEKPFSCLGCGESFKTKSELHVHLRSHTSVAFPCSEGKHSRVSIFIQDQSAGNVSLRKEAFLHIGEDTKVNGLFSSSECGKCLTQRKPYNTSEKTQRQMAFLLLRVREMFHSERRPYYTSEKLQRRLAFLLFVVREMFHSERKPYRSPKGEGPFSYSECGKCFS</sequence>
<evidence type="ECO:0000256" key="5">
    <source>
        <dbReference type="ARBA" id="ARBA00022737"/>
    </source>
</evidence>
<dbReference type="InterPro" id="IPR050752">
    <property type="entry name" value="C2H2-ZF_domain"/>
</dbReference>
<dbReference type="GO" id="GO:0000978">
    <property type="term" value="F:RNA polymerase II cis-regulatory region sequence-specific DNA binding"/>
    <property type="evidence" value="ECO:0007669"/>
    <property type="project" value="TreeGrafter"/>
</dbReference>
<protein>
    <recommendedName>
        <fullName evidence="12">C2H2-type domain-containing protein</fullName>
    </recommendedName>
</protein>
<evidence type="ECO:0000256" key="4">
    <source>
        <dbReference type="ARBA" id="ARBA00022723"/>
    </source>
</evidence>
<gene>
    <name evidence="13" type="ORF">AB205_0199490</name>
</gene>
<organism evidence="13 14">
    <name type="scientific">Aquarana catesbeiana</name>
    <name type="common">American bullfrog</name>
    <name type="synonym">Rana catesbeiana</name>
    <dbReference type="NCBI Taxonomy" id="8400"/>
    <lineage>
        <taxon>Eukaryota</taxon>
        <taxon>Metazoa</taxon>
        <taxon>Chordata</taxon>
        <taxon>Craniata</taxon>
        <taxon>Vertebrata</taxon>
        <taxon>Euteleostomi</taxon>
        <taxon>Amphibia</taxon>
        <taxon>Batrachia</taxon>
        <taxon>Anura</taxon>
        <taxon>Neobatrachia</taxon>
        <taxon>Ranoidea</taxon>
        <taxon>Ranidae</taxon>
        <taxon>Aquarana</taxon>
    </lineage>
</organism>
<accession>A0A2G9QHA0</accession>